<dbReference type="GO" id="GO:0016787">
    <property type="term" value="F:hydrolase activity"/>
    <property type="evidence" value="ECO:0007669"/>
    <property type="project" value="UniProtKB-KW"/>
</dbReference>
<evidence type="ECO:0000313" key="4">
    <source>
        <dbReference type="Proteomes" id="UP000002605"/>
    </source>
</evidence>
<protein>
    <submittedName>
        <fullName evidence="3">Dienelactone hydrolase, putative</fullName>
    </submittedName>
</protein>
<dbReference type="PANTHER" id="PTHR17630:SF44">
    <property type="entry name" value="PROTEIN AIM2"/>
    <property type="match status" value="1"/>
</dbReference>
<dbReference type="CGD" id="CAL0000164338">
    <property type="gene designation" value="Cd36_41700"/>
</dbReference>
<feature type="domain" description="Dienelactone hydrolase" evidence="1">
    <location>
        <begin position="33"/>
        <end position="236"/>
    </location>
</feature>
<name>B9WFN1_CANDC</name>
<evidence type="ECO:0000259" key="1">
    <source>
        <dbReference type="Pfam" id="PF01738"/>
    </source>
</evidence>
<dbReference type="Gene3D" id="3.40.50.1820">
    <property type="entry name" value="alpha/beta hydrolase"/>
    <property type="match status" value="1"/>
</dbReference>
<gene>
    <name evidence="2" type="ordered locus">Cd36_41700</name>
    <name evidence="3" type="ORF">CD36_41700</name>
</gene>
<dbReference type="Pfam" id="PF01738">
    <property type="entry name" value="DLH"/>
    <property type="match status" value="1"/>
</dbReference>
<evidence type="ECO:0000313" key="3">
    <source>
        <dbReference type="EMBL" id="CAX42050.1"/>
    </source>
</evidence>
<keyword evidence="4" id="KW-1185">Reference proteome</keyword>
<sequence>MASNPPRACCAQTNFHEGTPLGTHSEICGIDTYIVGESSNILVILTDIFGHKYNNVMLVADAIAKTGYKVLIPDILNDDPLKPGDDFRPWLPKHTPDITAPIVDNFLKRVKEELKPTFFGGIGYCFGAKFAIQNLSTTGYLDAAAVAHPSFVSIEEVKAIKRPIIISAAETDEVFAPELRHQTEDELAKLEGVRYQVDLFSGVTHGFAVRGDIKNPIVKYAKEKVLADQLAFFNSVIALRDQF</sequence>
<reference evidence="3 4" key="1">
    <citation type="journal article" date="2009" name="Genome Res.">
        <title>Comparative genomics of the fungal pathogens Candida dubliniensis and Candida albicans.</title>
        <authorList>
            <person name="Jackson A.P."/>
            <person name="Gamble J.A."/>
            <person name="Yeomans T."/>
            <person name="Moran G.P."/>
            <person name="Saunders D."/>
            <person name="Harris D."/>
            <person name="Aslett M."/>
            <person name="Barrell J.F."/>
            <person name="Butler G."/>
            <person name="Citiulo F."/>
            <person name="Coleman D.C."/>
            <person name="de Groot P.W.J."/>
            <person name="Goodwin T.J."/>
            <person name="Quail M.A."/>
            <person name="McQuillan J."/>
            <person name="Munro C.A."/>
            <person name="Pain A."/>
            <person name="Poulter R.T."/>
            <person name="Rajandream M.A."/>
            <person name="Renauld H."/>
            <person name="Spiering M.J."/>
            <person name="Tivey A."/>
            <person name="Gow N.A.R."/>
            <person name="Barrell B."/>
            <person name="Sullivan D.J."/>
            <person name="Berriman M."/>
        </authorList>
    </citation>
    <scope>NUCLEOTIDE SEQUENCE [LARGE SCALE GENOMIC DNA]</scope>
    <source>
        <strain evidence="4">CD36 / ATCC MYA-646 / CBS 7987 / NCPF 3949 / NRRL Y-17841</strain>
    </source>
</reference>
<dbReference type="OrthoDB" id="17560at2759"/>
<dbReference type="GeneID" id="8047432"/>
<dbReference type="VEuPathDB" id="FungiDB:CD36_41700"/>
<dbReference type="HOGENOM" id="CLU_054590_2_1_1"/>
<dbReference type="InterPro" id="IPR029058">
    <property type="entry name" value="AB_hydrolase_fold"/>
</dbReference>
<dbReference type="RefSeq" id="XP_002419835.1">
    <property type="nucleotide sequence ID" value="XM_002419790.1"/>
</dbReference>
<proteinExistence type="predicted"/>
<accession>B9WFN1</accession>
<keyword evidence="3" id="KW-0378">Hydrolase</keyword>
<dbReference type="Proteomes" id="UP000002605">
    <property type="component" value="Chromosome 4"/>
</dbReference>
<dbReference type="EMBL" id="FM992691">
    <property type="protein sequence ID" value="CAX42050.1"/>
    <property type="molecule type" value="Genomic_DNA"/>
</dbReference>
<dbReference type="AlphaFoldDB" id="B9WFN1"/>
<dbReference type="eggNOG" id="KOG3043">
    <property type="taxonomic scope" value="Eukaryota"/>
</dbReference>
<dbReference type="InterPro" id="IPR002925">
    <property type="entry name" value="Dienelactn_hydro"/>
</dbReference>
<organism evidence="3 4">
    <name type="scientific">Candida dubliniensis (strain CD36 / ATCC MYA-646 / CBS 7987 / NCPF 3949 / NRRL Y-17841)</name>
    <name type="common">Yeast</name>
    <dbReference type="NCBI Taxonomy" id="573826"/>
    <lineage>
        <taxon>Eukaryota</taxon>
        <taxon>Fungi</taxon>
        <taxon>Dikarya</taxon>
        <taxon>Ascomycota</taxon>
        <taxon>Saccharomycotina</taxon>
        <taxon>Pichiomycetes</taxon>
        <taxon>Debaryomycetaceae</taxon>
        <taxon>Candida/Lodderomyces clade</taxon>
        <taxon>Candida</taxon>
    </lineage>
</organism>
<evidence type="ECO:0000313" key="2">
    <source>
        <dbReference type="CGD" id="CAL0000164338"/>
    </source>
</evidence>
<dbReference type="SUPFAM" id="SSF53474">
    <property type="entry name" value="alpha/beta-Hydrolases"/>
    <property type="match status" value="1"/>
</dbReference>
<dbReference type="KEGG" id="cdu:CD36_41700"/>
<dbReference type="PANTHER" id="PTHR17630">
    <property type="entry name" value="DIENELACTONE HYDROLASE"/>
    <property type="match status" value="1"/>
</dbReference>